<dbReference type="PANTHER" id="PTHR30055:SF148">
    <property type="entry name" value="TETR-FAMILY TRANSCRIPTIONAL REGULATOR"/>
    <property type="match status" value="1"/>
</dbReference>
<dbReference type="SUPFAM" id="SSF48498">
    <property type="entry name" value="Tetracyclin repressor-like, C-terminal domain"/>
    <property type="match status" value="1"/>
</dbReference>
<dbReference type="InterPro" id="IPR023772">
    <property type="entry name" value="DNA-bd_HTH_TetR-type_CS"/>
</dbReference>
<proteinExistence type="predicted"/>
<sequence>MKDARRGRPRDPEVAERVRRAAAELLFEVGFEGTTVDEVAKRAGVAKATLYRRWASKDELVLEAFESLIDYRVPLPDTGDVTEDLRTVYTSAIDMFSTEQGAGWIRTVAMEAARNPKVAALLVAGMETRIAMARALLDKAVARGQVRPGVDPKLVMELFNGVTVNRALAHQPMPGPAEIDQLVELTVRGIAARPSDGDD</sequence>
<protein>
    <submittedName>
        <fullName evidence="6">AcrR family transcriptional regulator</fullName>
    </submittedName>
</protein>
<dbReference type="GO" id="GO:0000976">
    <property type="term" value="F:transcription cis-regulatory region binding"/>
    <property type="evidence" value="ECO:0007669"/>
    <property type="project" value="TreeGrafter"/>
</dbReference>
<dbReference type="RefSeq" id="WP_197006729.1">
    <property type="nucleotide sequence ID" value="NZ_BONS01000006.1"/>
</dbReference>
<accession>A0A8J7GLZ5</accession>
<evidence type="ECO:0000256" key="4">
    <source>
        <dbReference type="PROSITE-ProRule" id="PRU00335"/>
    </source>
</evidence>
<dbReference type="Proteomes" id="UP000622552">
    <property type="component" value="Unassembled WGS sequence"/>
</dbReference>
<organism evidence="6 7">
    <name type="scientific">Longispora fulva</name>
    <dbReference type="NCBI Taxonomy" id="619741"/>
    <lineage>
        <taxon>Bacteria</taxon>
        <taxon>Bacillati</taxon>
        <taxon>Actinomycetota</taxon>
        <taxon>Actinomycetes</taxon>
        <taxon>Micromonosporales</taxon>
        <taxon>Micromonosporaceae</taxon>
        <taxon>Longispora</taxon>
    </lineage>
</organism>
<feature type="DNA-binding region" description="H-T-H motif" evidence="4">
    <location>
        <begin position="35"/>
        <end position="54"/>
    </location>
</feature>
<dbReference type="SUPFAM" id="SSF46689">
    <property type="entry name" value="Homeodomain-like"/>
    <property type="match status" value="1"/>
</dbReference>
<dbReference type="InterPro" id="IPR001647">
    <property type="entry name" value="HTH_TetR"/>
</dbReference>
<keyword evidence="2 4" id="KW-0238">DNA-binding</keyword>
<dbReference type="Pfam" id="PF16859">
    <property type="entry name" value="TetR_C_11"/>
    <property type="match status" value="1"/>
</dbReference>
<evidence type="ECO:0000313" key="6">
    <source>
        <dbReference type="EMBL" id="MBG6140155.1"/>
    </source>
</evidence>
<dbReference type="InterPro" id="IPR009057">
    <property type="entry name" value="Homeodomain-like_sf"/>
</dbReference>
<keyword evidence="3" id="KW-0804">Transcription</keyword>
<keyword evidence="7" id="KW-1185">Reference proteome</keyword>
<dbReference type="GO" id="GO:0003700">
    <property type="term" value="F:DNA-binding transcription factor activity"/>
    <property type="evidence" value="ECO:0007669"/>
    <property type="project" value="TreeGrafter"/>
</dbReference>
<dbReference type="Gene3D" id="1.10.357.10">
    <property type="entry name" value="Tetracycline Repressor, domain 2"/>
    <property type="match status" value="1"/>
</dbReference>
<dbReference type="AlphaFoldDB" id="A0A8J7GLZ5"/>
<feature type="domain" description="HTH tetR-type" evidence="5">
    <location>
        <begin position="12"/>
        <end position="72"/>
    </location>
</feature>
<dbReference type="Pfam" id="PF00440">
    <property type="entry name" value="TetR_N"/>
    <property type="match status" value="1"/>
</dbReference>
<evidence type="ECO:0000256" key="1">
    <source>
        <dbReference type="ARBA" id="ARBA00023015"/>
    </source>
</evidence>
<dbReference type="EMBL" id="JADOUF010000001">
    <property type="protein sequence ID" value="MBG6140155.1"/>
    <property type="molecule type" value="Genomic_DNA"/>
</dbReference>
<dbReference type="PRINTS" id="PR00455">
    <property type="entry name" value="HTHTETR"/>
</dbReference>
<comment type="caution">
    <text evidence="6">The sequence shown here is derived from an EMBL/GenBank/DDBJ whole genome shotgun (WGS) entry which is preliminary data.</text>
</comment>
<dbReference type="InterPro" id="IPR011075">
    <property type="entry name" value="TetR_C"/>
</dbReference>
<dbReference type="Gene3D" id="1.10.10.60">
    <property type="entry name" value="Homeodomain-like"/>
    <property type="match status" value="1"/>
</dbReference>
<evidence type="ECO:0000256" key="2">
    <source>
        <dbReference type="ARBA" id="ARBA00023125"/>
    </source>
</evidence>
<evidence type="ECO:0000259" key="5">
    <source>
        <dbReference type="PROSITE" id="PS50977"/>
    </source>
</evidence>
<keyword evidence="1" id="KW-0805">Transcription regulation</keyword>
<evidence type="ECO:0000313" key="7">
    <source>
        <dbReference type="Proteomes" id="UP000622552"/>
    </source>
</evidence>
<dbReference type="InterPro" id="IPR050109">
    <property type="entry name" value="HTH-type_TetR-like_transc_reg"/>
</dbReference>
<dbReference type="InterPro" id="IPR036271">
    <property type="entry name" value="Tet_transcr_reg_TetR-rel_C_sf"/>
</dbReference>
<evidence type="ECO:0000256" key="3">
    <source>
        <dbReference type="ARBA" id="ARBA00023163"/>
    </source>
</evidence>
<dbReference type="PANTHER" id="PTHR30055">
    <property type="entry name" value="HTH-TYPE TRANSCRIPTIONAL REGULATOR RUTR"/>
    <property type="match status" value="1"/>
</dbReference>
<dbReference type="PROSITE" id="PS50977">
    <property type="entry name" value="HTH_TETR_2"/>
    <property type="match status" value="1"/>
</dbReference>
<name>A0A8J7GLZ5_9ACTN</name>
<dbReference type="PROSITE" id="PS01081">
    <property type="entry name" value="HTH_TETR_1"/>
    <property type="match status" value="1"/>
</dbReference>
<reference evidence="6" key="1">
    <citation type="submission" date="2020-11" db="EMBL/GenBank/DDBJ databases">
        <title>Sequencing the genomes of 1000 actinobacteria strains.</title>
        <authorList>
            <person name="Klenk H.-P."/>
        </authorList>
    </citation>
    <scope>NUCLEOTIDE SEQUENCE</scope>
    <source>
        <strain evidence="6">DSM 45356</strain>
    </source>
</reference>
<gene>
    <name evidence="6" type="ORF">IW245_006349</name>
</gene>